<sequence length="115" mass="12901">MLVVHGIANCDTIRRCRRWLDEHGIAYRFHDLRKDGLPPELLDGWIAALGWEALLNTRGTTWRKLTPSQRDGIDAAGARTLMLEQPSLIRRPVLDAGGRLRVGFEADSLADWIAG</sequence>
<comment type="similarity">
    <text evidence="1 2">Belongs to the ArsC family.</text>
</comment>
<proteinExistence type="inferred from homology"/>
<accession>A0A317MTY5</accession>
<dbReference type="AlphaFoldDB" id="A0A317MTY5"/>
<name>A0A317MTY5_9GAMM</name>
<evidence type="ECO:0000313" key="4">
    <source>
        <dbReference type="Proteomes" id="UP000246569"/>
    </source>
</evidence>
<dbReference type="InterPro" id="IPR006504">
    <property type="entry name" value="Tscrpt_reg_Spx/MgsR"/>
</dbReference>
<evidence type="ECO:0000256" key="2">
    <source>
        <dbReference type="PROSITE-ProRule" id="PRU01282"/>
    </source>
</evidence>
<reference evidence="3 4" key="1">
    <citation type="submission" date="2018-05" db="EMBL/GenBank/DDBJ databases">
        <title>Genomic Encyclopedia of Type Strains, Phase IV (KMG-IV): sequencing the most valuable type-strain genomes for metagenomic binning, comparative biology and taxonomic classification.</title>
        <authorList>
            <person name="Goeker M."/>
        </authorList>
    </citation>
    <scope>NUCLEOTIDE SEQUENCE [LARGE SCALE GENOMIC DNA]</scope>
    <source>
        <strain evidence="3 4">DSM 23606</strain>
    </source>
</reference>
<dbReference type="Pfam" id="PF03960">
    <property type="entry name" value="ArsC"/>
    <property type="match status" value="1"/>
</dbReference>
<dbReference type="NCBIfam" id="NF008107">
    <property type="entry name" value="PRK10853.1"/>
    <property type="match status" value="1"/>
</dbReference>
<dbReference type="Gene3D" id="3.40.30.10">
    <property type="entry name" value="Glutaredoxin"/>
    <property type="match status" value="1"/>
</dbReference>
<evidence type="ECO:0000313" key="3">
    <source>
        <dbReference type="EMBL" id="PWV61049.1"/>
    </source>
</evidence>
<dbReference type="PANTHER" id="PTHR30041">
    <property type="entry name" value="ARSENATE REDUCTASE"/>
    <property type="match status" value="1"/>
</dbReference>
<dbReference type="PANTHER" id="PTHR30041:SF8">
    <property type="entry name" value="PROTEIN YFFB"/>
    <property type="match status" value="1"/>
</dbReference>
<organism evidence="3 4">
    <name type="scientific">Plasticicumulans acidivorans</name>
    <dbReference type="NCBI Taxonomy" id="886464"/>
    <lineage>
        <taxon>Bacteria</taxon>
        <taxon>Pseudomonadati</taxon>
        <taxon>Pseudomonadota</taxon>
        <taxon>Gammaproteobacteria</taxon>
        <taxon>Candidatus Competibacteraceae</taxon>
        <taxon>Plasticicumulans</taxon>
    </lineage>
</organism>
<protein>
    <submittedName>
        <fullName evidence="3">Spx/MgsR family transcriptional regulator</fullName>
    </submittedName>
</protein>
<dbReference type="Proteomes" id="UP000246569">
    <property type="component" value="Unassembled WGS sequence"/>
</dbReference>
<keyword evidence="4" id="KW-1185">Reference proteome</keyword>
<evidence type="ECO:0000256" key="1">
    <source>
        <dbReference type="ARBA" id="ARBA00007198"/>
    </source>
</evidence>
<comment type="caution">
    <text evidence="3">The sequence shown here is derived from an EMBL/GenBank/DDBJ whole genome shotgun (WGS) entry which is preliminary data.</text>
</comment>
<dbReference type="EMBL" id="QGTJ01000006">
    <property type="protein sequence ID" value="PWV61049.1"/>
    <property type="molecule type" value="Genomic_DNA"/>
</dbReference>
<dbReference type="InterPro" id="IPR006660">
    <property type="entry name" value="Arsenate_reductase-like"/>
</dbReference>
<dbReference type="CDD" id="cd03035">
    <property type="entry name" value="ArsC_Yffb"/>
    <property type="match status" value="1"/>
</dbReference>
<dbReference type="InterPro" id="IPR036249">
    <property type="entry name" value="Thioredoxin-like_sf"/>
</dbReference>
<dbReference type="PROSITE" id="PS51353">
    <property type="entry name" value="ARSC"/>
    <property type="match status" value="1"/>
</dbReference>
<gene>
    <name evidence="3" type="ORF">C7443_10663</name>
</gene>
<dbReference type="NCBIfam" id="TIGR01617">
    <property type="entry name" value="arsC_related"/>
    <property type="match status" value="1"/>
</dbReference>
<dbReference type="RefSeq" id="WP_110018727.1">
    <property type="nucleotide sequence ID" value="NZ_QGTJ01000006.1"/>
</dbReference>
<dbReference type="SUPFAM" id="SSF52833">
    <property type="entry name" value="Thioredoxin-like"/>
    <property type="match status" value="1"/>
</dbReference>
<dbReference type="OrthoDB" id="9803749at2"/>